<dbReference type="PANTHER" id="PTHR43228">
    <property type="entry name" value="TWO-COMPONENT RESPONSE REGULATOR"/>
    <property type="match status" value="1"/>
</dbReference>
<dbReference type="InterPro" id="IPR011006">
    <property type="entry name" value="CheY-like_superfamily"/>
</dbReference>
<keyword evidence="1" id="KW-0597">Phosphoprotein</keyword>
<dbReference type="PROSITE" id="PS50110">
    <property type="entry name" value="RESPONSE_REGULATORY"/>
    <property type="match status" value="1"/>
</dbReference>
<dbReference type="Gene3D" id="3.40.50.2300">
    <property type="match status" value="1"/>
</dbReference>
<protein>
    <submittedName>
        <fullName evidence="3">Response regulator receiver domain protein</fullName>
    </submittedName>
</protein>
<dbReference type="Proteomes" id="UP000245076">
    <property type="component" value="Unassembled WGS sequence"/>
</dbReference>
<evidence type="ECO:0000313" key="4">
    <source>
        <dbReference type="Proteomes" id="UP000245076"/>
    </source>
</evidence>
<dbReference type="PANTHER" id="PTHR43228:SF1">
    <property type="entry name" value="TWO-COMPONENT RESPONSE REGULATOR ARR22"/>
    <property type="match status" value="1"/>
</dbReference>
<evidence type="ECO:0000256" key="1">
    <source>
        <dbReference type="PROSITE-ProRule" id="PRU00169"/>
    </source>
</evidence>
<name>A0A2P2D6T9_9LEPT</name>
<dbReference type="EMBL" id="BFAY01000011">
    <property type="protein sequence ID" value="GBF40342.1"/>
    <property type="molecule type" value="Genomic_DNA"/>
</dbReference>
<accession>A0A2P2D6T9</accession>
<dbReference type="SUPFAM" id="SSF52172">
    <property type="entry name" value="CheY-like"/>
    <property type="match status" value="1"/>
</dbReference>
<dbReference type="OrthoDB" id="340661at2"/>
<evidence type="ECO:0000313" key="3">
    <source>
        <dbReference type="EMBL" id="GBF40342.1"/>
    </source>
</evidence>
<reference evidence="3 4" key="1">
    <citation type="submission" date="2018-02" db="EMBL/GenBank/DDBJ databases">
        <title>Novel Leptospira species isolated from soil and water in Japan.</title>
        <authorList>
            <person name="Nakao R."/>
            <person name="Masuzawa T."/>
        </authorList>
    </citation>
    <scope>NUCLEOTIDE SEQUENCE [LARGE SCALE GENOMIC DNA]</scope>
    <source>
        <strain evidence="3 4">E8</strain>
    </source>
</reference>
<dbReference type="SMART" id="SM00448">
    <property type="entry name" value="REC"/>
    <property type="match status" value="1"/>
</dbReference>
<comment type="caution">
    <text evidence="3">The sequence shown here is derived from an EMBL/GenBank/DDBJ whole genome shotgun (WGS) entry which is preliminary data.</text>
</comment>
<proteinExistence type="predicted"/>
<dbReference type="InterPro" id="IPR052048">
    <property type="entry name" value="ST_Response_Regulator"/>
</dbReference>
<dbReference type="CDD" id="cd00156">
    <property type="entry name" value="REC"/>
    <property type="match status" value="1"/>
</dbReference>
<dbReference type="Pfam" id="PF00072">
    <property type="entry name" value="Response_reg"/>
    <property type="match status" value="1"/>
</dbReference>
<dbReference type="AlphaFoldDB" id="A0A2P2D6T9"/>
<organism evidence="3 4">
    <name type="scientific">Leptospira johnsonii</name>
    <dbReference type="NCBI Taxonomy" id="1917820"/>
    <lineage>
        <taxon>Bacteria</taxon>
        <taxon>Pseudomonadati</taxon>
        <taxon>Spirochaetota</taxon>
        <taxon>Spirochaetia</taxon>
        <taxon>Leptospirales</taxon>
        <taxon>Leptospiraceae</taxon>
        <taxon>Leptospira</taxon>
    </lineage>
</organism>
<dbReference type="InterPro" id="IPR001789">
    <property type="entry name" value="Sig_transdc_resp-reg_receiver"/>
</dbReference>
<feature type="domain" description="Response regulatory" evidence="2">
    <location>
        <begin position="22"/>
        <end position="138"/>
    </location>
</feature>
<keyword evidence="4" id="KW-1185">Reference proteome</keyword>
<dbReference type="GO" id="GO:0000160">
    <property type="term" value="P:phosphorelay signal transduction system"/>
    <property type="evidence" value="ECO:0007669"/>
    <property type="project" value="InterPro"/>
</dbReference>
<feature type="modified residue" description="4-aspartylphosphate" evidence="1">
    <location>
        <position position="73"/>
    </location>
</feature>
<gene>
    <name evidence="3" type="ORF">LPTSP1_33600</name>
</gene>
<dbReference type="RefSeq" id="WP_108929827.1">
    <property type="nucleotide sequence ID" value="NZ_BFAY01000011.1"/>
</dbReference>
<sequence length="203" mass="23264">MGRELDQVVDTEALSGQSGIGKILIIEDSPEIALAYDRFCRKMNWDFDITSNGREGMRKVLSTPKPYAVYLVDLVMPEQDGVSFIRDLKEKDPNAIIIVQSSLDEPEKIIEVMKLGVFDYQIKPLTKENFHRAITLAFQHSNLREFQTDVERSNREVLRKKLGALSAVLSLAKESILELEKAYRLEQDDPNKKRVFKPIRPNV</sequence>
<evidence type="ECO:0000259" key="2">
    <source>
        <dbReference type="PROSITE" id="PS50110"/>
    </source>
</evidence>